<dbReference type="InterPro" id="IPR050126">
    <property type="entry name" value="Ap4A_hydrolase"/>
</dbReference>
<reference evidence="4" key="1">
    <citation type="journal article" date="2019" name="Int. J. Syst. Evol. Microbiol.">
        <title>The Global Catalogue of Microorganisms (GCM) 10K type strain sequencing project: providing services to taxonomists for standard genome sequencing and annotation.</title>
        <authorList>
            <consortium name="The Broad Institute Genomics Platform"/>
            <consortium name="The Broad Institute Genome Sequencing Center for Infectious Disease"/>
            <person name="Wu L."/>
            <person name="Ma J."/>
        </authorList>
    </citation>
    <scope>NUCLEOTIDE SEQUENCE [LARGE SCALE GENOMIC DNA]</scope>
    <source>
        <strain evidence="4">JCM 3369</strain>
    </source>
</reference>
<dbReference type="InterPro" id="IPR029052">
    <property type="entry name" value="Metallo-depent_PP-like"/>
</dbReference>
<dbReference type="SUPFAM" id="SSF56300">
    <property type="entry name" value="Metallo-dependent phosphatases"/>
    <property type="match status" value="1"/>
</dbReference>
<evidence type="ECO:0000259" key="2">
    <source>
        <dbReference type="Pfam" id="PF12850"/>
    </source>
</evidence>
<dbReference type="RefSeq" id="WP_149892458.1">
    <property type="nucleotide sequence ID" value="NZ_JBHUFA010000004.1"/>
</dbReference>
<dbReference type="PANTHER" id="PTHR42850:SF2">
    <property type="entry name" value="BLL5683 PROTEIN"/>
    <property type="match status" value="1"/>
</dbReference>
<evidence type="ECO:0000313" key="3">
    <source>
        <dbReference type="EMBL" id="MFD1696696.1"/>
    </source>
</evidence>
<dbReference type="Gene3D" id="3.60.21.10">
    <property type="match status" value="1"/>
</dbReference>
<dbReference type="EMBL" id="JBHUFA010000004">
    <property type="protein sequence ID" value="MFD1696696.1"/>
    <property type="molecule type" value="Genomic_DNA"/>
</dbReference>
<comment type="similarity">
    <text evidence="1">Belongs to the metallophosphoesterase superfamily. YfcE family.</text>
</comment>
<dbReference type="PIRSF" id="PIRSF000883">
    <property type="entry name" value="Pesterase_MJ0912"/>
    <property type="match status" value="1"/>
</dbReference>
<dbReference type="Proteomes" id="UP001597327">
    <property type="component" value="Unassembled WGS sequence"/>
</dbReference>
<evidence type="ECO:0000256" key="1">
    <source>
        <dbReference type="ARBA" id="ARBA00008950"/>
    </source>
</evidence>
<evidence type="ECO:0000313" key="4">
    <source>
        <dbReference type="Proteomes" id="UP001597327"/>
    </source>
</evidence>
<proteinExistence type="inferred from homology"/>
<dbReference type="InterPro" id="IPR024654">
    <property type="entry name" value="Calcineurin-like_PHP_lpxH"/>
</dbReference>
<name>A0ABW4K118_9HYPH</name>
<feature type="domain" description="Calcineurin-like phosphoesterase" evidence="2">
    <location>
        <begin position="1"/>
        <end position="181"/>
    </location>
</feature>
<dbReference type="InterPro" id="IPR011152">
    <property type="entry name" value="Pesterase_MJ0912"/>
</dbReference>
<gene>
    <name evidence="3" type="ORF">ACFSC7_14305</name>
</gene>
<accession>A0ABW4K118</accession>
<protein>
    <submittedName>
        <fullName evidence="3">Metallophosphoesterase family protein</fullName>
    </submittedName>
</protein>
<organism evidence="3 4">
    <name type="scientific">Roseibium aestuarii</name>
    <dbReference type="NCBI Taxonomy" id="2600299"/>
    <lineage>
        <taxon>Bacteria</taxon>
        <taxon>Pseudomonadati</taxon>
        <taxon>Pseudomonadota</taxon>
        <taxon>Alphaproteobacteria</taxon>
        <taxon>Hyphomicrobiales</taxon>
        <taxon>Stappiaceae</taxon>
        <taxon>Roseibium</taxon>
    </lineage>
</organism>
<sequence length="248" mass="27251">MKIAVLADIHGNLPALEAVVADLKGESPDLVVNLGDCVSGPLWPRETGECLMGLDWPTVRGNHDRIATGPRVPYENRTDHITQSDISAEVIQWLSALPQTLDLTDEITCFHATPHCDDLYLSETVTGGRGFLSSEEEITARLGADAPAPILLFGHTHIPRLIRLRSGQTLFNPGSVGCPAYTDETPEPHLMEAGSPHARYGLMLRRGAHWHFTLKAIDYDHERAARRAADFQRPVWVHALRSGFCPAA</sequence>
<dbReference type="PANTHER" id="PTHR42850">
    <property type="entry name" value="METALLOPHOSPHOESTERASE"/>
    <property type="match status" value="1"/>
</dbReference>
<keyword evidence="4" id="KW-1185">Reference proteome</keyword>
<dbReference type="Pfam" id="PF12850">
    <property type="entry name" value="Metallophos_2"/>
    <property type="match status" value="1"/>
</dbReference>
<comment type="caution">
    <text evidence="3">The sequence shown here is derived from an EMBL/GenBank/DDBJ whole genome shotgun (WGS) entry which is preliminary data.</text>
</comment>